<feature type="region of interest" description="Disordered" evidence="1">
    <location>
        <begin position="40"/>
        <end position="62"/>
    </location>
</feature>
<sequence length="158" mass="17740">MLHMASLNPKKRGGYGFTEDEAPANLDPVFLGREERRFSEMQIPGERVPAATQSDVSSTGSDDVKLENIVKAIKGMGGVIEEEGRYSEVYEVEAATPDPPVPQPRTNLKKSVEGLVQRKKSDSQQRTHFLLPRPRRKRQSKISKDKTEEDDKSEDTPM</sequence>
<gene>
    <name evidence="2" type="ORF">HOLleu_29398</name>
</gene>
<evidence type="ECO:0000256" key="1">
    <source>
        <dbReference type="SAM" id="MobiDB-lite"/>
    </source>
</evidence>
<comment type="caution">
    <text evidence="2">The sequence shown here is derived from an EMBL/GenBank/DDBJ whole genome shotgun (WGS) entry which is preliminary data.</text>
</comment>
<feature type="region of interest" description="Disordered" evidence="1">
    <location>
        <begin position="92"/>
        <end position="158"/>
    </location>
</feature>
<dbReference type="AlphaFoldDB" id="A0A9Q1BNE5"/>
<keyword evidence="3" id="KW-1185">Reference proteome</keyword>
<accession>A0A9Q1BNE5</accession>
<organism evidence="2 3">
    <name type="scientific">Holothuria leucospilota</name>
    <name type="common">Black long sea cucumber</name>
    <name type="synonym">Mertensiothuria leucospilota</name>
    <dbReference type="NCBI Taxonomy" id="206669"/>
    <lineage>
        <taxon>Eukaryota</taxon>
        <taxon>Metazoa</taxon>
        <taxon>Echinodermata</taxon>
        <taxon>Eleutherozoa</taxon>
        <taxon>Echinozoa</taxon>
        <taxon>Holothuroidea</taxon>
        <taxon>Aspidochirotacea</taxon>
        <taxon>Aspidochirotida</taxon>
        <taxon>Holothuriidae</taxon>
        <taxon>Holothuria</taxon>
    </lineage>
</organism>
<evidence type="ECO:0000313" key="3">
    <source>
        <dbReference type="Proteomes" id="UP001152320"/>
    </source>
</evidence>
<feature type="compositionally biased region" description="Polar residues" evidence="1">
    <location>
        <begin position="51"/>
        <end position="61"/>
    </location>
</feature>
<dbReference type="Proteomes" id="UP001152320">
    <property type="component" value="Chromosome 14"/>
</dbReference>
<reference evidence="2" key="1">
    <citation type="submission" date="2021-10" db="EMBL/GenBank/DDBJ databases">
        <title>Tropical sea cucumber genome reveals ecological adaptation and Cuvierian tubules defense mechanism.</title>
        <authorList>
            <person name="Chen T."/>
        </authorList>
    </citation>
    <scope>NUCLEOTIDE SEQUENCE</scope>
    <source>
        <strain evidence="2">Nanhai2018</strain>
        <tissue evidence="2">Muscle</tissue>
    </source>
</reference>
<name>A0A9Q1BNE5_HOLLE</name>
<feature type="region of interest" description="Disordered" evidence="1">
    <location>
        <begin position="1"/>
        <end position="26"/>
    </location>
</feature>
<dbReference type="EMBL" id="JAIZAY010000014">
    <property type="protein sequence ID" value="KAJ8029882.1"/>
    <property type="molecule type" value="Genomic_DNA"/>
</dbReference>
<protein>
    <submittedName>
        <fullName evidence="2">Uncharacterized protein</fullName>
    </submittedName>
</protein>
<proteinExistence type="predicted"/>
<evidence type="ECO:0000313" key="2">
    <source>
        <dbReference type="EMBL" id="KAJ8029882.1"/>
    </source>
</evidence>